<dbReference type="EMBL" id="AAHPHN010000048">
    <property type="protein sequence ID" value="EBY8644179.1"/>
    <property type="molecule type" value="Genomic_DNA"/>
</dbReference>
<protein>
    <submittedName>
        <fullName evidence="1">Uncharacterized protein</fullName>
    </submittedName>
</protein>
<accession>A0A3Z6QQZ5</accession>
<gene>
    <name evidence="1" type="ORF">D6K54_22190</name>
    <name evidence="2" type="ORF">D6S17_21895</name>
</gene>
<organism evidence="1">
    <name type="scientific">Salmonella enterica subsp. enterica serovar Java</name>
    <dbReference type="NCBI Taxonomy" id="224729"/>
    <lineage>
        <taxon>Bacteria</taxon>
        <taxon>Pseudomonadati</taxon>
        <taxon>Pseudomonadota</taxon>
        <taxon>Gammaproteobacteria</taxon>
        <taxon>Enterobacterales</taxon>
        <taxon>Enterobacteriaceae</taxon>
        <taxon>Salmonella</taxon>
    </lineage>
</organism>
<name>A0A3Z6QQZ5_SALEB</name>
<reference evidence="1" key="1">
    <citation type="submission" date="2018-09" db="EMBL/GenBank/DDBJ databases">
        <authorList>
            <person name="Ashton P.M."/>
            <person name="Dallman T."/>
            <person name="Nair S."/>
            <person name="De Pinna E."/>
            <person name="Peters T."/>
            <person name="Grant K."/>
        </authorList>
    </citation>
    <scope>NUCLEOTIDE SEQUENCE [LARGE SCALE GENOMIC DNA]</scope>
    <source>
        <strain evidence="2">140692</strain>
        <strain evidence="1">412099</strain>
    </source>
</reference>
<comment type="caution">
    <text evidence="1">The sequence shown here is derived from an EMBL/GenBank/DDBJ whole genome shotgun (WGS) entry which is preliminary data.</text>
</comment>
<dbReference type="EMBL" id="AAAGSE010000042">
    <property type="protein sequence ID" value="EAC0789397.1"/>
    <property type="molecule type" value="Genomic_DNA"/>
</dbReference>
<evidence type="ECO:0000313" key="1">
    <source>
        <dbReference type="EMBL" id="EAC0789397.1"/>
    </source>
</evidence>
<proteinExistence type="predicted"/>
<sequence length="79" mass="8586">MKNGKGIQHFSCRMGDFRKTYSVADLCQVIFGQTGHFHDGITVNAVLQHGLGYVLLGSPGTHGFFVNHCTNITFNKASG</sequence>
<evidence type="ECO:0000313" key="2">
    <source>
        <dbReference type="EMBL" id="EBY8644179.1"/>
    </source>
</evidence>
<dbReference type="Proteomes" id="UP000839631">
    <property type="component" value="Unassembled WGS sequence"/>
</dbReference>
<dbReference type="AlphaFoldDB" id="A0A3Z6QQZ5"/>